<dbReference type="Proteomes" id="UP000273252">
    <property type="component" value="Unassembled WGS sequence"/>
</dbReference>
<accession>A0A3A6R2R3</accession>
<dbReference type="EMBL" id="QVMU01000001">
    <property type="protein sequence ID" value="RJX75149.1"/>
    <property type="molecule type" value="Genomic_DNA"/>
</dbReference>
<reference evidence="2 3" key="1">
    <citation type="submission" date="2018-08" db="EMBL/GenBank/DDBJ databases">
        <title>Vibrio isolated from the Eastern China Marginal Seas.</title>
        <authorList>
            <person name="Li Y."/>
        </authorList>
    </citation>
    <scope>NUCLEOTIDE SEQUENCE [LARGE SCALE GENOMIC DNA]</scope>
    <source>
        <strain evidence="2 3">BEI233</strain>
    </source>
</reference>
<feature type="compositionally biased region" description="Polar residues" evidence="1">
    <location>
        <begin position="120"/>
        <end position="135"/>
    </location>
</feature>
<dbReference type="RefSeq" id="WP_120028905.1">
    <property type="nucleotide sequence ID" value="NZ_QVMU01000001.1"/>
</dbReference>
<organism evidence="2 3">
    <name type="scientific">Vibrio sinensis</name>
    <dbReference type="NCBI Taxonomy" id="2302434"/>
    <lineage>
        <taxon>Bacteria</taxon>
        <taxon>Pseudomonadati</taxon>
        <taxon>Pseudomonadota</taxon>
        <taxon>Gammaproteobacteria</taxon>
        <taxon>Vibrionales</taxon>
        <taxon>Vibrionaceae</taxon>
        <taxon>Vibrio</taxon>
    </lineage>
</organism>
<gene>
    <name evidence="2" type="ORF">DZ860_00220</name>
</gene>
<dbReference type="AlphaFoldDB" id="A0A3A6R2R3"/>
<proteinExistence type="predicted"/>
<evidence type="ECO:0000313" key="3">
    <source>
        <dbReference type="Proteomes" id="UP000273252"/>
    </source>
</evidence>
<protein>
    <recommendedName>
        <fullName evidence="4">Helix-turn-helix domain-containing protein</fullName>
    </recommendedName>
</protein>
<evidence type="ECO:0008006" key="4">
    <source>
        <dbReference type="Google" id="ProtNLM"/>
    </source>
</evidence>
<feature type="region of interest" description="Disordered" evidence="1">
    <location>
        <begin position="120"/>
        <end position="144"/>
    </location>
</feature>
<sequence>MSSKLTHLVWGYKTIKVEDKLLLLALAELADRNGNFQTSITELRELTGMSDGVISTTLHHFMSAQVKLVRLNRRDQNSDCFSASLHIENSVATTTAHSQSAFNELDLLAQVQEQNERLQQNKQNNRGKLNRSQRAQIAPLHRPTNEKQYNVLEIHMEEIPNWAEGVMFKAGVQGRKDIWDSFVVDVHKTGEKIFTQTLLTNRLHQKIAYFKQQSFSNSQESAHNRPVKQSALSDFEERYRDYLSDDDNDY</sequence>
<evidence type="ECO:0000313" key="2">
    <source>
        <dbReference type="EMBL" id="RJX75149.1"/>
    </source>
</evidence>
<keyword evidence="3" id="KW-1185">Reference proteome</keyword>
<evidence type="ECO:0000256" key="1">
    <source>
        <dbReference type="SAM" id="MobiDB-lite"/>
    </source>
</evidence>
<name>A0A3A6R2R3_9VIBR</name>
<comment type="caution">
    <text evidence="2">The sequence shown here is derived from an EMBL/GenBank/DDBJ whole genome shotgun (WGS) entry which is preliminary data.</text>
</comment>
<dbReference type="OrthoDB" id="5867101at2"/>